<reference evidence="5" key="1">
    <citation type="submission" date="2021-09" db="EMBL/GenBank/DDBJ databases">
        <title>Genome analysis of Fictibacillus sp. KIGAM418 isolated from marine sediment.</title>
        <authorList>
            <person name="Seo M.-J."/>
            <person name="Cho E.-S."/>
            <person name="Hwang C.Y."/>
        </authorList>
    </citation>
    <scope>NUCLEOTIDE SEQUENCE</scope>
    <source>
        <strain evidence="5">KIGAM418</strain>
    </source>
</reference>
<organism evidence="5 6">
    <name type="scientific">Fictibacillus marinisediminis</name>
    <dbReference type="NCBI Taxonomy" id="2878389"/>
    <lineage>
        <taxon>Bacteria</taxon>
        <taxon>Bacillati</taxon>
        <taxon>Bacillota</taxon>
        <taxon>Bacilli</taxon>
        <taxon>Bacillales</taxon>
        <taxon>Fictibacillaceae</taxon>
        <taxon>Fictibacillus</taxon>
    </lineage>
</organism>
<dbReference type="GO" id="GO:0008253">
    <property type="term" value="F:5'-nucleotidase activity"/>
    <property type="evidence" value="ECO:0007669"/>
    <property type="project" value="InterPro"/>
</dbReference>
<dbReference type="GO" id="GO:0009264">
    <property type="term" value="P:deoxyribonucleotide catabolic process"/>
    <property type="evidence" value="ECO:0007669"/>
    <property type="project" value="InterPro"/>
</dbReference>
<dbReference type="InterPro" id="IPR036412">
    <property type="entry name" value="HAD-like_sf"/>
</dbReference>
<evidence type="ECO:0000256" key="4">
    <source>
        <dbReference type="PIRSR" id="PIRSR610708-1"/>
    </source>
</evidence>
<dbReference type="EC" id="3.1.3.-" evidence="3"/>
<evidence type="ECO:0000256" key="3">
    <source>
        <dbReference type="PIRNR" id="PIRNR021362"/>
    </source>
</evidence>
<dbReference type="PANTHER" id="PTHR35134:SF2">
    <property type="entry name" value="NUCLEOTIDASE YQFW-RELATED"/>
    <property type="match status" value="1"/>
</dbReference>
<dbReference type="InterPro" id="IPR009206">
    <property type="entry name" value="Nucleotidase_putative"/>
</dbReference>
<comment type="caution">
    <text evidence="5">The sequence shown here is derived from an EMBL/GenBank/DDBJ whole genome shotgun (WGS) entry which is preliminary data.</text>
</comment>
<protein>
    <recommendedName>
        <fullName evidence="3">Nucleotidase</fullName>
        <ecNumber evidence="3">3.1.3.-</ecNumber>
    </recommendedName>
</protein>
<dbReference type="InterPro" id="IPR052419">
    <property type="entry name" value="5_3-deoxyribonucleotidase-like"/>
</dbReference>
<gene>
    <name evidence="5" type="ORF">LCY76_04285</name>
</gene>
<dbReference type="SUPFAM" id="SSF56784">
    <property type="entry name" value="HAD-like"/>
    <property type="match status" value="1"/>
</dbReference>
<dbReference type="EMBL" id="JAIWJX010000002">
    <property type="protein sequence ID" value="MCK6255821.1"/>
    <property type="molecule type" value="Genomic_DNA"/>
</dbReference>
<sequence>MKFGFDIDDTLINLRGYAFSIYNKKLNQKNALDVFEELKTVEIHHPFGLSDQEGKEMWNSSLEEIYFTSCPPYPKAVETLQELHQQGHEIYYITARPGEHGERTMEWMIQQGFPVEEDKFFCGMKDHEKVKIIEELGLDYYFDDKPSVLETLSSDTLKVFVRDQSYNRHYKAERLTDWGELKGILMEKNSR</sequence>
<dbReference type="PIRSF" id="PIRSF021362">
    <property type="entry name" value="UCP021362_HAD"/>
    <property type="match status" value="1"/>
</dbReference>
<evidence type="ECO:0000313" key="5">
    <source>
        <dbReference type="EMBL" id="MCK6255821.1"/>
    </source>
</evidence>
<proteinExistence type="inferred from homology"/>
<dbReference type="InterPro" id="IPR010708">
    <property type="entry name" value="5'(3')-deoxyribonucleotidase"/>
</dbReference>
<accession>A0A9X2BBV3</accession>
<dbReference type="AlphaFoldDB" id="A0A9X2BBV3"/>
<name>A0A9X2BBV3_9BACL</name>
<dbReference type="Proteomes" id="UP001139011">
    <property type="component" value="Unassembled WGS sequence"/>
</dbReference>
<feature type="active site" description="Proton donor" evidence="4">
    <location>
        <position position="8"/>
    </location>
</feature>
<keyword evidence="2 3" id="KW-0378">Hydrolase</keyword>
<dbReference type="PANTHER" id="PTHR35134">
    <property type="entry name" value="NUCLEOTIDASE YQFW-RELATED"/>
    <property type="match status" value="1"/>
</dbReference>
<keyword evidence="6" id="KW-1185">Reference proteome</keyword>
<dbReference type="RefSeq" id="WP_248251583.1">
    <property type="nucleotide sequence ID" value="NZ_JAIWJX010000002.1"/>
</dbReference>
<feature type="active site" description="Nucleophile" evidence="4">
    <location>
        <position position="6"/>
    </location>
</feature>
<evidence type="ECO:0000256" key="1">
    <source>
        <dbReference type="ARBA" id="ARBA00009589"/>
    </source>
</evidence>
<dbReference type="Gene3D" id="3.40.50.1000">
    <property type="entry name" value="HAD superfamily/HAD-like"/>
    <property type="match status" value="1"/>
</dbReference>
<evidence type="ECO:0000313" key="6">
    <source>
        <dbReference type="Proteomes" id="UP001139011"/>
    </source>
</evidence>
<comment type="similarity">
    <text evidence="1 3">Belongs to the 5'(3')-deoxyribonucleotidase family.</text>
</comment>
<evidence type="ECO:0000256" key="2">
    <source>
        <dbReference type="ARBA" id="ARBA00022801"/>
    </source>
</evidence>
<dbReference type="Pfam" id="PF06941">
    <property type="entry name" value="NT5C"/>
    <property type="match status" value="1"/>
</dbReference>
<dbReference type="InterPro" id="IPR023214">
    <property type="entry name" value="HAD_sf"/>
</dbReference>